<accession>G8XU67</accession>
<gene>
    <name evidence="2" type="primary">US30</name>
</gene>
<organism evidence="2 3">
    <name type="scientific">Simian cytomegalovirus (strain Colburn)</name>
    <dbReference type="NCBI Taxonomy" id="50292"/>
    <lineage>
        <taxon>Viruses</taxon>
        <taxon>Duplodnaviria</taxon>
        <taxon>Heunggongvirae</taxon>
        <taxon>Peploviricota</taxon>
        <taxon>Herviviricetes</taxon>
        <taxon>Herpesvirales</taxon>
        <taxon>Orthoherpesviridae</taxon>
        <taxon>Betaherpesvirinae</taxon>
        <taxon>Cytomegalovirus</taxon>
        <taxon>Cytomegalovirus cercopithecinebeta5</taxon>
    </lineage>
</organism>
<evidence type="ECO:0000313" key="3">
    <source>
        <dbReference type="Proteomes" id="UP000113346"/>
    </source>
</evidence>
<reference evidence="2" key="1">
    <citation type="submission" date="2011-12" db="EMBL/GenBank/DDBJ databases">
        <title>Comparative genomics of primate cytomegaloviruses.</title>
        <authorList>
            <person name="Davison A.J."/>
            <person name="Holton M."/>
            <person name="Dolan A."/>
            <person name="Dargan D.J."/>
            <person name="Gatherer D."/>
            <person name="Hayward G.S."/>
        </authorList>
    </citation>
    <scope>NUCLEOTIDE SEQUENCE [LARGE SCALE GENOMIC DNA]</scope>
    <source>
        <strain evidence="2">Colburn</strain>
    </source>
</reference>
<evidence type="ECO:0000256" key="1">
    <source>
        <dbReference type="SAM" id="MobiDB-lite"/>
    </source>
</evidence>
<sequence>MRLAVMIAIAIATVVHSCQIEPGEDVVVEQECRQRNTLLVATGRLTPHSHRPHVLEFTFKTKDRFGYGQRIQLHISGLPLNNQTIVDQPVTWRLFSRYTDVEGGVNRRAKLRLISEQNVPVRHCEIIVGRDGEIEEPRSWDALDVVGRCLWWCAALFLTIDLALNAFRWLGRASASRSPALLRAEMLHNNREMFWKRRRPRHGGVSETPSEVPPRYTSNAPWSVPTTPAAAASAASKPSISSDSESPTPPNYSAVFPPFPE</sequence>
<evidence type="ECO:0000313" key="2">
    <source>
        <dbReference type="EMBL" id="AEV80706.1"/>
    </source>
</evidence>
<organismHost>
    <name type="scientific">Macaca</name>
    <name type="common">macaques</name>
    <dbReference type="NCBI Taxonomy" id="9539"/>
</organismHost>
<feature type="region of interest" description="Disordered" evidence="1">
    <location>
        <begin position="199"/>
        <end position="261"/>
    </location>
</feature>
<name>G8XU67_SCMVC</name>
<feature type="compositionally biased region" description="Low complexity" evidence="1">
    <location>
        <begin position="220"/>
        <end position="246"/>
    </location>
</feature>
<proteinExistence type="predicted"/>
<protein>
    <submittedName>
        <fullName evidence="2">Membrane protein US30</fullName>
    </submittedName>
</protein>
<dbReference type="Proteomes" id="UP000113346">
    <property type="component" value="Segment"/>
</dbReference>
<dbReference type="EMBL" id="FJ483969">
    <property type="protein sequence ID" value="AEV80706.1"/>
    <property type="molecule type" value="Genomic_DNA"/>
</dbReference>